<accession>A0AAU0UPC5</accession>
<dbReference type="KEGG" id="dbc:MFMK1_002288"/>
<keyword evidence="3" id="KW-1185">Reference proteome</keyword>
<dbReference type="Proteomes" id="UP001329915">
    <property type="component" value="Chromosome"/>
</dbReference>
<dbReference type="Pfam" id="PF12670">
    <property type="entry name" value="DUF3792"/>
    <property type="match status" value="1"/>
</dbReference>
<gene>
    <name evidence="2" type="ORF">MFMK1_002288</name>
</gene>
<feature type="transmembrane region" description="Helical" evidence="1">
    <location>
        <begin position="20"/>
        <end position="40"/>
    </location>
</feature>
<keyword evidence="1" id="KW-0812">Transmembrane</keyword>
<name>A0AAU0UPC5_9FIRM</name>
<evidence type="ECO:0000313" key="2">
    <source>
        <dbReference type="EMBL" id="WRO22458.1"/>
    </source>
</evidence>
<keyword evidence="1" id="KW-1133">Transmembrane helix</keyword>
<dbReference type="RefSeq" id="WP_366921870.1">
    <property type="nucleotide sequence ID" value="NZ_CP121694.1"/>
</dbReference>
<keyword evidence="1" id="KW-0472">Membrane</keyword>
<feature type="transmembrane region" description="Helical" evidence="1">
    <location>
        <begin position="46"/>
        <end position="67"/>
    </location>
</feature>
<organism evidence="2 3">
    <name type="scientific">Metallumcola ferriviriculae</name>
    <dbReference type="NCBI Taxonomy" id="3039180"/>
    <lineage>
        <taxon>Bacteria</taxon>
        <taxon>Bacillati</taxon>
        <taxon>Bacillota</taxon>
        <taxon>Clostridia</taxon>
        <taxon>Neomoorellales</taxon>
        <taxon>Desulfitibacteraceae</taxon>
        <taxon>Metallumcola</taxon>
    </lineage>
</organism>
<proteinExistence type="predicted"/>
<dbReference type="InterPro" id="IPR023804">
    <property type="entry name" value="DUF3792_TM"/>
</dbReference>
<protein>
    <submittedName>
        <fullName evidence="2">TIGR04086 family membrane protein</fullName>
    </submittedName>
</protein>
<evidence type="ECO:0000313" key="3">
    <source>
        <dbReference type="Proteomes" id="UP001329915"/>
    </source>
</evidence>
<dbReference type="NCBIfam" id="TIGR04086">
    <property type="entry name" value="TIGR04086_membr"/>
    <property type="match status" value="1"/>
</dbReference>
<reference evidence="2 3" key="1">
    <citation type="submission" date="2023-04" db="EMBL/GenBank/DDBJ databases">
        <authorList>
            <person name="Hsu D."/>
        </authorList>
    </citation>
    <scope>NUCLEOTIDE SEQUENCE [LARGE SCALE GENOMIC DNA]</scope>
    <source>
        <strain evidence="2 3">MK1</strain>
    </source>
</reference>
<feature type="transmembrane region" description="Helical" evidence="1">
    <location>
        <begin position="74"/>
        <end position="96"/>
    </location>
</feature>
<feature type="transmembrane region" description="Helical" evidence="1">
    <location>
        <begin position="108"/>
        <end position="127"/>
    </location>
</feature>
<sequence>MKTTVSTYPSTLNSVFKGVVTSLVLTLIFTFIAALAVYISPLSEKFLSLTSLIILLVSVFVGGNIAARRAGGKGLIVGFLVGLGFFFLLILIGLVFTPQTLTLTTLSVKLVYTLLAGILGGISAVAAM</sequence>
<dbReference type="EMBL" id="CP121694">
    <property type="protein sequence ID" value="WRO22458.1"/>
    <property type="molecule type" value="Genomic_DNA"/>
</dbReference>
<dbReference type="AlphaFoldDB" id="A0AAU0UPC5"/>
<evidence type="ECO:0000256" key="1">
    <source>
        <dbReference type="SAM" id="Phobius"/>
    </source>
</evidence>